<gene>
    <name evidence="1" type="ORF">ACFQ08_22335</name>
</gene>
<name>A0ABW3DTV4_9ACTN</name>
<evidence type="ECO:0000313" key="1">
    <source>
        <dbReference type="EMBL" id="MFD0887291.1"/>
    </source>
</evidence>
<keyword evidence="2" id="KW-1185">Reference proteome</keyword>
<dbReference type="Proteomes" id="UP001597024">
    <property type="component" value="Unassembled WGS sequence"/>
</dbReference>
<reference evidence="2" key="1">
    <citation type="journal article" date="2019" name="Int. J. Syst. Evol. Microbiol.">
        <title>The Global Catalogue of Microorganisms (GCM) 10K type strain sequencing project: providing services to taxonomists for standard genome sequencing and annotation.</title>
        <authorList>
            <consortium name="The Broad Institute Genomics Platform"/>
            <consortium name="The Broad Institute Genome Sequencing Center for Infectious Disease"/>
            <person name="Wu L."/>
            <person name="Ma J."/>
        </authorList>
    </citation>
    <scope>NUCLEOTIDE SEQUENCE [LARGE SCALE GENOMIC DNA]</scope>
    <source>
        <strain evidence="2">CCUG 62974</strain>
    </source>
</reference>
<evidence type="ECO:0000313" key="2">
    <source>
        <dbReference type="Proteomes" id="UP001597024"/>
    </source>
</evidence>
<organism evidence="1 2">
    <name type="scientific">Streptosporangium algeriense</name>
    <dbReference type="NCBI Taxonomy" id="1682748"/>
    <lineage>
        <taxon>Bacteria</taxon>
        <taxon>Bacillati</taxon>
        <taxon>Actinomycetota</taxon>
        <taxon>Actinomycetes</taxon>
        <taxon>Streptosporangiales</taxon>
        <taxon>Streptosporangiaceae</taxon>
        <taxon>Streptosporangium</taxon>
    </lineage>
</organism>
<protein>
    <submittedName>
        <fullName evidence="1">Uncharacterized protein</fullName>
    </submittedName>
</protein>
<comment type="caution">
    <text evidence="1">The sequence shown here is derived from an EMBL/GenBank/DDBJ whole genome shotgun (WGS) entry which is preliminary data.</text>
</comment>
<sequence>MGDTAWRSHVGLLSSTEPVDSWRELCWRFFVYEGHSHTGEPVEVVFAVYLSGRHPAVRVAMVGFDGQPVEETSLLESMPVSAGR</sequence>
<proteinExistence type="predicted"/>
<dbReference type="EMBL" id="JBHTHX010000880">
    <property type="protein sequence ID" value="MFD0887291.1"/>
    <property type="molecule type" value="Genomic_DNA"/>
</dbReference>
<accession>A0ABW3DTV4</accession>